<keyword evidence="6" id="KW-1185">Reference proteome</keyword>
<comment type="caution">
    <text evidence="5">The sequence shown here is derived from an EMBL/GenBank/DDBJ whole genome shotgun (WGS) entry which is preliminary data.</text>
</comment>
<dbReference type="Proteomes" id="UP000006427">
    <property type="component" value="Unassembled WGS sequence"/>
</dbReference>
<evidence type="ECO:0000256" key="1">
    <source>
        <dbReference type="ARBA" id="ARBA00022741"/>
    </source>
</evidence>
<evidence type="ECO:0000259" key="4">
    <source>
        <dbReference type="Pfam" id="PF17764"/>
    </source>
</evidence>
<dbReference type="InterPro" id="IPR027417">
    <property type="entry name" value="P-loop_NTPase"/>
</dbReference>
<dbReference type="PANTHER" id="PTHR30580">
    <property type="entry name" value="PRIMOSOMAL PROTEIN N"/>
    <property type="match status" value="1"/>
</dbReference>
<organism evidence="5 6">
    <name type="scientific">Dethiosulfovibrio peptidovorans DSM 11002</name>
    <dbReference type="NCBI Taxonomy" id="469381"/>
    <lineage>
        <taxon>Bacteria</taxon>
        <taxon>Thermotogati</taxon>
        <taxon>Synergistota</taxon>
        <taxon>Synergistia</taxon>
        <taxon>Synergistales</taxon>
        <taxon>Dethiosulfovibrionaceae</taxon>
        <taxon>Dethiosulfovibrio</taxon>
    </lineage>
</organism>
<dbReference type="Gene3D" id="3.40.50.300">
    <property type="entry name" value="P-loop containing nucleotide triphosphate hydrolases"/>
    <property type="match status" value="1"/>
</dbReference>
<dbReference type="eggNOG" id="COG1198">
    <property type="taxonomic scope" value="Bacteria"/>
</dbReference>
<dbReference type="PANTHER" id="PTHR30580:SF0">
    <property type="entry name" value="PRIMOSOMAL PROTEIN N"/>
    <property type="match status" value="1"/>
</dbReference>
<evidence type="ECO:0000256" key="2">
    <source>
        <dbReference type="ARBA" id="ARBA00022840"/>
    </source>
</evidence>
<reference evidence="5 6" key="1">
    <citation type="journal article" date="2010" name="Stand. Genomic Sci.">
        <title>Permanent draft genome sequence of Dethiosulfovibrio peptidovorans type strain (SEBR 4207).</title>
        <authorList>
            <person name="Labutti K."/>
            <person name="Mayilraj S."/>
            <person name="Clum A."/>
            <person name="Lucas S."/>
            <person name="Glavina Del Rio T."/>
            <person name="Nolan M."/>
            <person name="Tice H."/>
            <person name="Cheng J.F."/>
            <person name="Pitluck S."/>
            <person name="Liolios K."/>
            <person name="Ivanova N."/>
            <person name="Mavromatis K."/>
            <person name="Mikhailova N."/>
            <person name="Pati A."/>
            <person name="Goodwin L."/>
            <person name="Chen A."/>
            <person name="Palaniappan K."/>
            <person name="Land M."/>
            <person name="Hauser L."/>
            <person name="Chang Y.J."/>
            <person name="Jeffries C.D."/>
            <person name="Rohde M."/>
            <person name="Spring S."/>
            <person name="Goker M."/>
            <person name="Woyke T."/>
            <person name="Bristow J."/>
            <person name="Eisen J.A."/>
            <person name="Markowitz V."/>
            <person name="Hugenholtz P."/>
            <person name="Kyrpides N.C."/>
            <person name="Klenk H.P."/>
            <person name="Lapidus A."/>
        </authorList>
    </citation>
    <scope>NUCLEOTIDE SEQUENCE [LARGE SCALE GENOMIC DNA]</scope>
    <source>
        <strain evidence="5 6">DSM 11002</strain>
    </source>
</reference>
<dbReference type="PaxDb" id="469381-Dpep_2330"/>
<dbReference type="GO" id="GO:0003677">
    <property type="term" value="F:DNA binding"/>
    <property type="evidence" value="ECO:0007669"/>
    <property type="project" value="UniProtKB-KW"/>
</dbReference>
<dbReference type="InterPro" id="IPR042115">
    <property type="entry name" value="PriA_3primeBD_sf"/>
</dbReference>
<dbReference type="GO" id="GO:0005524">
    <property type="term" value="F:ATP binding"/>
    <property type="evidence" value="ECO:0007669"/>
    <property type="project" value="UniProtKB-KW"/>
</dbReference>
<dbReference type="GO" id="GO:0006302">
    <property type="term" value="P:double-strand break repair"/>
    <property type="evidence" value="ECO:0007669"/>
    <property type="project" value="TreeGrafter"/>
</dbReference>
<dbReference type="EMBL" id="ABTR02000001">
    <property type="protein sequence ID" value="EFC92352.1"/>
    <property type="molecule type" value="Genomic_DNA"/>
</dbReference>
<evidence type="ECO:0000313" key="5">
    <source>
        <dbReference type="EMBL" id="EFC92352.1"/>
    </source>
</evidence>
<dbReference type="GO" id="GO:0043138">
    <property type="term" value="F:3'-5' DNA helicase activity"/>
    <property type="evidence" value="ECO:0007669"/>
    <property type="project" value="TreeGrafter"/>
</dbReference>
<dbReference type="InterPro" id="IPR041222">
    <property type="entry name" value="PriA_3primeBD"/>
</dbReference>
<proteinExistence type="predicted"/>
<accession>D2Z4K8</accession>
<evidence type="ECO:0000256" key="3">
    <source>
        <dbReference type="ARBA" id="ARBA00023125"/>
    </source>
</evidence>
<name>D2Z4K8_9BACT</name>
<dbReference type="GO" id="GO:0006270">
    <property type="term" value="P:DNA replication initiation"/>
    <property type="evidence" value="ECO:0007669"/>
    <property type="project" value="TreeGrafter"/>
</dbReference>
<feature type="domain" description="Primosomal protein N' 3' DNA-binding" evidence="4">
    <location>
        <begin position="3"/>
        <end position="83"/>
    </location>
</feature>
<dbReference type="Gene3D" id="3.40.1440.60">
    <property type="entry name" value="PriA, 3(prime) DNA-binding domain"/>
    <property type="match status" value="1"/>
</dbReference>
<dbReference type="Pfam" id="PF17764">
    <property type="entry name" value="PriA_3primeBD"/>
    <property type="match status" value="1"/>
</dbReference>
<keyword evidence="3" id="KW-0238">DNA-binding</keyword>
<dbReference type="STRING" id="469381.Dpep_2330"/>
<evidence type="ECO:0000313" key="6">
    <source>
        <dbReference type="Proteomes" id="UP000006427"/>
    </source>
</evidence>
<dbReference type="AlphaFoldDB" id="D2Z4K8"/>
<protein>
    <submittedName>
        <fullName evidence="5">Primosomal protein N' (Replication factor Y) -superfamily II helicase-like protein</fullName>
    </submittedName>
</protein>
<gene>
    <name evidence="5" type="ORF">Dpep_2330</name>
</gene>
<keyword evidence="1" id="KW-0547">Nucleotide-binding</keyword>
<keyword evidence="2" id="KW-0067">ATP-binding</keyword>
<sequence length="580" mass="65406">MTYRHDRPLEPGVRVKVPIGRGSRIGFVSRCDDTSSWPEKKVRPIMEVLDESSAIPDVSWRLMAWVGRSFLCGIGQALSSMLPEQLLKGESLSPFVDRSKKDERSAFSMEGFYRWLDEDRLSRYEELLGDGSTRAIISFPEQLRAKVFLKRLEDNGIVGGLLWPNTGGKKKMEAWLSVRDGNCRFVVGGPGVMAAPLSPDLVVVEDEGNDSYRMQRHPRLNGRSVLTRLAMDSGSRLIVGGRIPSSRVFRKLHPEEERGRSESRVVFIDLNDANRVSVPGASDEIPLAEGTMTRTLDTMENGRVVLWILDRKGYVGDLKCDDCEHPLRCDCGGTLRLFGGRGRCVRCGKTFDIPNKCPNCGGPVIMGRRPGLEALLPIAQAVVSKERVFTWSADDPKRAVDRRNRIKELSSGGLVVGTRKSLELCDILDVGLVCWLDSDGEARRSEHDARYSAYTMISESCWRGPSPERRQVVIQSRRPGKGWQVSLLSGWTSFWRRELLERSELELPPFRYLAEIRVSCRHKERLIDKLVSAGLDVMDPDPFQDLIWVAVKHLNRLYVVLESEYVIGSAEYPKVVLWTD</sequence>
<dbReference type="GO" id="GO:0006310">
    <property type="term" value="P:DNA recombination"/>
    <property type="evidence" value="ECO:0007669"/>
    <property type="project" value="TreeGrafter"/>
</dbReference>